<feature type="domain" description="Cupin type-2" evidence="1">
    <location>
        <begin position="39"/>
        <end position="96"/>
    </location>
</feature>
<dbReference type="RefSeq" id="WP_004344079.1">
    <property type="nucleotide sequence ID" value="NZ_CALLWX010000002.1"/>
</dbReference>
<dbReference type="PANTHER" id="PTHR37694:SF1">
    <property type="entry name" value="SLR8022 PROTEIN"/>
    <property type="match status" value="1"/>
</dbReference>
<dbReference type="PANTHER" id="PTHR37694">
    <property type="entry name" value="SLR8022 PROTEIN"/>
    <property type="match status" value="1"/>
</dbReference>
<accession>A0AAQ1UJV6</accession>
<evidence type="ECO:0000313" key="3">
    <source>
        <dbReference type="Proteomes" id="UP000255283"/>
    </source>
</evidence>
<dbReference type="InterPro" id="IPR011051">
    <property type="entry name" value="RmlC_Cupin_sf"/>
</dbReference>
<comment type="caution">
    <text evidence="2">The sequence shown here is derived from an EMBL/GenBank/DDBJ whole genome shotgun (WGS) entry which is preliminary data.</text>
</comment>
<organism evidence="2 3">
    <name type="scientific">Segatella buccae</name>
    <dbReference type="NCBI Taxonomy" id="28126"/>
    <lineage>
        <taxon>Bacteria</taxon>
        <taxon>Pseudomonadati</taxon>
        <taxon>Bacteroidota</taxon>
        <taxon>Bacteroidia</taxon>
        <taxon>Bacteroidales</taxon>
        <taxon>Prevotellaceae</taxon>
        <taxon>Segatella</taxon>
    </lineage>
</organism>
<dbReference type="Proteomes" id="UP000255283">
    <property type="component" value="Unassembled WGS sequence"/>
</dbReference>
<protein>
    <submittedName>
        <fullName evidence="2">Cupin domain</fullName>
    </submittedName>
</protein>
<name>A0AAQ1UJV6_9BACT</name>
<sequence>MAILEKGKVFVANKMIDYADGGVVSKELIHSNSGSVTLFSFDEGQGLSEHFAPFDALLQVTDGEMELTVEDTVFTIKAGESFVIPSGARHSVKAARRFKMIITMIREQTSSVGHH</sequence>
<proteinExistence type="predicted"/>
<dbReference type="SUPFAM" id="SSF51182">
    <property type="entry name" value="RmlC-like cupins"/>
    <property type="match status" value="1"/>
</dbReference>
<dbReference type="InterPro" id="IPR014710">
    <property type="entry name" value="RmlC-like_jellyroll"/>
</dbReference>
<dbReference type="EMBL" id="UGTJ01000001">
    <property type="protein sequence ID" value="SUB80735.1"/>
    <property type="molecule type" value="Genomic_DNA"/>
</dbReference>
<dbReference type="Pfam" id="PF07883">
    <property type="entry name" value="Cupin_2"/>
    <property type="match status" value="1"/>
</dbReference>
<dbReference type="Gene3D" id="2.60.120.10">
    <property type="entry name" value="Jelly Rolls"/>
    <property type="match status" value="1"/>
</dbReference>
<evidence type="ECO:0000259" key="1">
    <source>
        <dbReference type="Pfam" id="PF07883"/>
    </source>
</evidence>
<dbReference type="AlphaFoldDB" id="A0AAQ1UJV6"/>
<reference evidence="2 3" key="1">
    <citation type="submission" date="2018-06" db="EMBL/GenBank/DDBJ databases">
        <authorList>
            <consortium name="Pathogen Informatics"/>
            <person name="Doyle S."/>
        </authorList>
    </citation>
    <scope>NUCLEOTIDE SEQUENCE [LARGE SCALE GENOMIC DNA]</scope>
    <source>
        <strain evidence="2 3">NCTC13063</strain>
    </source>
</reference>
<dbReference type="InterPro" id="IPR013096">
    <property type="entry name" value="Cupin_2"/>
</dbReference>
<evidence type="ECO:0000313" key="2">
    <source>
        <dbReference type="EMBL" id="SUB80735.1"/>
    </source>
</evidence>
<gene>
    <name evidence="2" type="ORF">NCTC13063_02032</name>
</gene>
<dbReference type="CDD" id="cd02230">
    <property type="entry name" value="cupin_HP0902-like"/>
    <property type="match status" value="1"/>
</dbReference>
<dbReference type="GeneID" id="93535184"/>